<dbReference type="Proteomes" id="UP001221898">
    <property type="component" value="Unassembled WGS sequence"/>
</dbReference>
<evidence type="ECO:0000313" key="1">
    <source>
        <dbReference type="EMBL" id="KAJ8372196.1"/>
    </source>
</evidence>
<evidence type="ECO:0000313" key="2">
    <source>
        <dbReference type="Proteomes" id="UP001221898"/>
    </source>
</evidence>
<accession>A0AAD7W0R7</accession>
<organism evidence="1 2">
    <name type="scientific">Aldrovandia affinis</name>
    <dbReference type="NCBI Taxonomy" id="143900"/>
    <lineage>
        <taxon>Eukaryota</taxon>
        <taxon>Metazoa</taxon>
        <taxon>Chordata</taxon>
        <taxon>Craniata</taxon>
        <taxon>Vertebrata</taxon>
        <taxon>Euteleostomi</taxon>
        <taxon>Actinopterygii</taxon>
        <taxon>Neopterygii</taxon>
        <taxon>Teleostei</taxon>
        <taxon>Notacanthiformes</taxon>
        <taxon>Halosauridae</taxon>
        <taxon>Aldrovandia</taxon>
    </lineage>
</organism>
<dbReference type="AlphaFoldDB" id="A0AAD7W0R7"/>
<protein>
    <submittedName>
        <fullName evidence="1">Uncharacterized protein</fullName>
    </submittedName>
</protein>
<gene>
    <name evidence="1" type="ORF">AAFF_G00293710</name>
</gene>
<name>A0AAD7W0R7_9TELE</name>
<reference evidence="1" key="1">
    <citation type="journal article" date="2023" name="Science">
        <title>Genome structures resolve the early diversification of teleost fishes.</title>
        <authorList>
            <person name="Parey E."/>
            <person name="Louis A."/>
            <person name="Montfort J."/>
            <person name="Bouchez O."/>
            <person name="Roques C."/>
            <person name="Iampietro C."/>
            <person name="Lluch J."/>
            <person name="Castinel A."/>
            <person name="Donnadieu C."/>
            <person name="Desvignes T."/>
            <person name="Floi Bucao C."/>
            <person name="Jouanno E."/>
            <person name="Wen M."/>
            <person name="Mejri S."/>
            <person name="Dirks R."/>
            <person name="Jansen H."/>
            <person name="Henkel C."/>
            <person name="Chen W.J."/>
            <person name="Zahm M."/>
            <person name="Cabau C."/>
            <person name="Klopp C."/>
            <person name="Thompson A.W."/>
            <person name="Robinson-Rechavi M."/>
            <person name="Braasch I."/>
            <person name="Lecointre G."/>
            <person name="Bobe J."/>
            <person name="Postlethwait J.H."/>
            <person name="Berthelot C."/>
            <person name="Roest Crollius H."/>
            <person name="Guiguen Y."/>
        </authorList>
    </citation>
    <scope>NUCLEOTIDE SEQUENCE</scope>
    <source>
        <strain evidence="1">NC1722</strain>
    </source>
</reference>
<sequence length="87" mass="9917">MIKLSCHTKASGTGRIFLSQNQHYQSEVDRSASPPRPSTIMGLAHFTFQRRLWIRPDAWERDALAVRLSLPAVLGNGLRRLFRDSLL</sequence>
<comment type="caution">
    <text evidence="1">The sequence shown here is derived from an EMBL/GenBank/DDBJ whole genome shotgun (WGS) entry which is preliminary data.</text>
</comment>
<keyword evidence="2" id="KW-1185">Reference proteome</keyword>
<proteinExistence type="predicted"/>
<dbReference type="EMBL" id="JAINUG010000411">
    <property type="protein sequence ID" value="KAJ8372196.1"/>
    <property type="molecule type" value="Genomic_DNA"/>
</dbReference>